<dbReference type="Proteomes" id="UP000064189">
    <property type="component" value="Unassembled WGS sequence"/>
</dbReference>
<organism evidence="1 2">
    <name type="scientific">Peribacillus simplex</name>
    <dbReference type="NCBI Taxonomy" id="1478"/>
    <lineage>
        <taxon>Bacteria</taxon>
        <taxon>Bacillati</taxon>
        <taxon>Bacillota</taxon>
        <taxon>Bacilli</taxon>
        <taxon>Bacillales</taxon>
        <taxon>Bacillaceae</taxon>
        <taxon>Peribacillus</taxon>
    </lineage>
</organism>
<gene>
    <name evidence="1" type="ORF">AS888_01125</name>
</gene>
<dbReference type="RefSeq" id="WP_061144107.1">
    <property type="nucleotide sequence ID" value="NZ_LNNH01000051.1"/>
</dbReference>
<comment type="caution">
    <text evidence="1">The sequence shown here is derived from an EMBL/GenBank/DDBJ whole genome shotgun (WGS) entry which is preliminary data.</text>
</comment>
<evidence type="ECO:0008006" key="3">
    <source>
        <dbReference type="Google" id="ProtNLM"/>
    </source>
</evidence>
<dbReference type="Gene3D" id="1.20.5.850">
    <property type="entry name" value="Rbstp2229 protein"/>
    <property type="match status" value="1"/>
</dbReference>
<dbReference type="AlphaFoldDB" id="A0A109MT14"/>
<dbReference type="SUPFAM" id="SSF111171">
    <property type="entry name" value="Rbstp2229 protein"/>
    <property type="match status" value="1"/>
</dbReference>
<sequence>MAENAYIKLVPESVKATVTIEDVKELLTYYQMITAKTGKQLDWDYDKKAFPYEMREPEKMKDKAIYLQAKEDRYHMILIGVDQEVIKDDDGLERIQSYIQFTLPETATFGDKGKANELCKFLAKKLKAQLHLFNNRVMYFYPRK</sequence>
<proteinExistence type="predicted"/>
<dbReference type="Pfam" id="PF08968">
    <property type="entry name" value="DUF1885"/>
    <property type="match status" value="1"/>
</dbReference>
<evidence type="ECO:0000313" key="2">
    <source>
        <dbReference type="Proteomes" id="UP000064189"/>
    </source>
</evidence>
<protein>
    <recommendedName>
        <fullName evidence="3">DUF1885 family protein</fullName>
    </recommendedName>
</protein>
<accession>A0A109MT14</accession>
<evidence type="ECO:0000313" key="1">
    <source>
        <dbReference type="EMBL" id="KWW11608.1"/>
    </source>
</evidence>
<name>A0A109MT14_9BACI</name>
<dbReference type="InterPro" id="IPR036294">
    <property type="entry name" value="Rbstp2229-like_sf"/>
</dbReference>
<dbReference type="InterPro" id="IPR015062">
    <property type="entry name" value="DUF1885"/>
</dbReference>
<dbReference type="Gene3D" id="3.30.310.120">
    <property type="entry name" value="Rbstp2229 like protein"/>
    <property type="match status" value="1"/>
</dbReference>
<reference evidence="1 2" key="1">
    <citation type="submission" date="2015-11" db="EMBL/GenBank/DDBJ databases">
        <title>Genome Sequence of Bacillus simplex strain VanAntwerpen2.</title>
        <authorList>
            <person name="Couger M.B."/>
        </authorList>
    </citation>
    <scope>NUCLEOTIDE SEQUENCE [LARGE SCALE GENOMIC DNA]</scope>
    <source>
        <strain evidence="1 2">VanAntwerpen02</strain>
    </source>
</reference>
<dbReference type="EMBL" id="LNNH01000051">
    <property type="protein sequence ID" value="KWW11608.1"/>
    <property type="molecule type" value="Genomic_DNA"/>
</dbReference>
<keyword evidence="2" id="KW-1185">Reference proteome</keyword>